<dbReference type="InterPro" id="IPR050400">
    <property type="entry name" value="Bact_Cytoskel_RodZ"/>
</dbReference>
<feature type="compositionally biased region" description="Basic and acidic residues" evidence="1">
    <location>
        <begin position="127"/>
        <end position="139"/>
    </location>
</feature>
<accession>A6G169</accession>
<dbReference type="PANTHER" id="PTHR34475">
    <property type="match status" value="1"/>
</dbReference>
<dbReference type="eggNOG" id="COG1426">
    <property type="taxonomic scope" value="Bacteria"/>
</dbReference>
<gene>
    <name evidence="4" type="ORF">PPSIR1_11330</name>
</gene>
<proteinExistence type="predicted"/>
<sequence>MAALQPSDDAGAALEPSVDDATTAGSYIRAHRKRQGLSLDQLAVATKIPRRQLELLEEDRHDGLPGMVFIKGFLRCCARSLELDPDTVQGLLYDQEREQLRTRRREAADAESNLRAAKAPRAYQARAKLERSKNKKASEPVRPGLRAPSLARPARTEERPVRRGPAALAEPKPSASKPPRSLADAQVANLPLLPPALAESLDGLRRRVREWAVDWVARLPMAQIVLWVVVALAVALVVLAAFSLASGQAAGVSPGTGGL</sequence>
<comment type="caution">
    <text evidence="4">The sequence shown here is derived from an EMBL/GenBank/DDBJ whole genome shotgun (WGS) entry which is preliminary data.</text>
</comment>
<dbReference type="SUPFAM" id="SSF47413">
    <property type="entry name" value="lambda repressor-like DNA-binding domains"/>
    <property type="match status" value="1"/>
</dbReference>
<dbReference type="PANTHER" id="PTHR34475:SF1">
    <property type="entry name" value="CYTOSKELETON PROTEIN RODZ"/>
    <property type="match status" value="1"/>
</dbReference>
<keyword evidence="2" id="KW-0812">Transmembrane</keyword>
<feature type="transmembrane region" description="Helical" evidence="2">
    <location>
        <begin position="224"/>
        <end position="245"/>
    </location>
</feature>
<dbReference type="Proteomes" id="UP000005801">
    <property type="component" value="Unassembled WGS sequence"/>
</dbReference>
<name>A6G169_9BACT</name>
<feature type="compositionally biased region" description="Low complexity" evidence="1">
    <location>
        <begin position="115"/>
        <end position="126"/>
    </location>
</feature>
<dbReference type="GO" id="GO:0003677">
    <property type="term" value="F:DNA binding"/>
    <property type="evidence" value="ECO:0007669"/>
    <property type="project" value="InterPro"/>
</dbReference>
<organism evidence="4 5">
    <name type="scientific">Plesiocystis pacifica SIR-1</name>
    <dbReference type="NCBI Taxonomy" id="391625"/>
    <lineage>
        <taxon>Bacteria</taxon>
        <taxon>Pseudomonadati</taxon>
        <taxon>Myxococcota</taxon>
        <taxon>Polyangia</taxon>
        <taxon>Nannocystales</taxon>
        <taxon>Nannocystaceae</taxon>
        <taxon>Plesiocystis</taxon>
    </lineage>
</organism>
<dbReference type="InterPro" id="IPR010982">
    <property type="entry name" value="Lambda_DNA-bd_dom_sf"/>
</dbReference>
<dbReference type="Gene3D" id="1.10.260.40">
    <property type="entry name" value="lambda repressor-like DNA-binding domains"/>
    <property type="match status" value="1"/>
</dbReference>
<dbReference type="InterPro" id="IPR001387">
    <property type="entry name" value="Cro/C1-type_HTH"/>
</dbReference>
<dbReference type="CDD" id="cd00093">
    <property type="entry name" value="HTH_XRE"/>
    <property type="match status" value="1"/>
</dbReference>
<keyword evidence="2" id="KW-1133">Transmembrane helix</keyword>
<evidence type="ECO:0000313" key="5">
    <source>
        <dbReference type="Proteomes" id="UP000005801"/>
    </source>
</evidence>
<evidence type="ECO:0000256" key="2">
    <source>
        <dbReference type="SAM" id="Phobius"/>
    </source>
</evidence>
<dbReference type="Pfam" id="PF13413">
    <property type="entry name" value="HTH_25"/>
    <property type="match status" value="1"/>
</dbReference>
<keyword evidence="5" id="KW-1185">Reference proteome</keyword>
<dbReference type="STRING" id="391625.PPSIR1_11330"/>
<dbReference type="AlphaFoldDB" id="A6G169"/>
<dbReference type="SMART" id="SM00530">
    <property type="entry name" value="HTH_XRE"/>
    <property type="match status" value="1"/>
</dbReference>
<feature type="domain" description="HTH cro/C1-type" evidence="3">
    <location>
        <begin position="27"/>
        <end position="84"/>
    </location>
</feature>
<keyword evidence="2" id="KW-0472">Membrane</keyword>
<feature type="region of interest" description="Disordered" evidence="1">
    <location>
        <begin position="103"/>
        <end position="182"/>
    </location>
</feature>
<protein>
    <recommendedName>
        <fullName evidence="3">HTH cro/C1-type domain-containing protein</fullName>
    </recommendedName>
</protein>
<dbReference type="EMBL" id="ABCS01000011">
    <property type="protein sequence ID" value="EDM80364.1"/>
    <property type="molecule type" value="Genomic_DNA"/>
</dbReference>
<evidence type="ECO:0000256" key="1">
    <source>
        <dbReference type="SAM" id="MobiDB-lite"/>
    </source>
</evidence>
<reference evidence="4 5" key="1">
    <citation type="submission" date="2007-06" db="EMBL/GenBank/DDBJ databases">
        <authorList>
            <person name="Shimkets L."/>
            <person name="Ferriera S."/>
            <person name="Johnson J."/>
            <person name="Kravitz S."/>
            <person name="Beeson K."/>
            <person name="Sutton G."/>
            <person name="Rogers Y.-H."/>
            <person name="Friedman R."/>
            <person name="Frazier M."/>
            <person name="Venter J.C."/>
        </authorList>
    </citation>
    <scope>NUCLEOTIDE SEQUENCE [LARGE SCALE GENOMIC DNA]</scope>
    <source>
        <strain evidence="4 5">SIR-1</strain>
    </source>
</reference>
<evidence type="ECO:0000259" key="3">
    <source>
        <dbReference type="SMART" id="SM00530"/>
    </source>
</evidence>
<evidence type="ECO:0000313" key="4">
    <source>
        <dbReference type="EMBL" id="EDM80364.1"/>
    </source>
</evidence>